<reference evidence="1" key="1">
    <citation type="submission" date="2014-05" db="EMBL/GenBank/DDBJ databases">
        <authorList>
            <person name="Chronopoulou M."/>
        </authorList>
    </citation>
    <scope>NUCLEOTIDE SEQUENCE</scope>
    <source>
        <tissue evidence="1">Whole organism</tissue>
    </source>
</reference>
<organism evidence="1">
    <name type="scientific">Lepeophtheirus salmonis</name>
    <name type="common">Salmon louse</name>
    <name type="synonym">Caligus salmonis</name>
    <dbReference type="NCBI Taxonomy" id="72036"/>
    <lineage>
        <taxon>Eukaryota</taxon>
        <taxon>Metazoa</taxon>
        <taxon>Ecdysozoa</taxon>
        <taxon>Arthropoda</taxon>
        <taxon>Crustacea</taxon>
        <taxon>Multicrustacea</taxon>
        <taxon>Hexanauplia</taxon>
        <taxon>Copepoda</taxon>
        <taxon>Siphonostomatoida</taxon>
        <taxon>Caligidae</taxon>
        <taxon>Lepeophtheirus</taxon>
    </lineage>
</organism>
<evidence type="ECO:0000313" key="1">
    <source>
        <dbReference type="EMBL" id="CDW26090.1"/>
    </source>
</evidence>
<protein>
    <submittedName>
        <fullName evidence="1">Uncharacterized protein</fullName>
    </submittedName>
</protein>
<sequence length="14" mass="1552">MNNTGKQGNQTKKC</sequence>
<accession>A0A0K2TJV0</accession>
<name>A0A0K2TJV0_LEPSM</name>
<dbReference type="EMBL" id="HACA01008729">
    <property type="protein sequence ID" value="CDW26090.1"/>
    <property type="molecule type" value="Transcribed_RNA"/>
</dbReference>
<proteinExistence type="predicted"/>